<evidence type="ECO:0000313" key="4">
    <source>
        <dbReference type="Proteomes" id="UP000596742"/>
    </source>
</evidence>
<dbReference type="OrthoDB" id="6236007at2759"/>
<protein>
    <recommendedName>
        <fullName evidence="2">NIDO domain-containing protein</fullName>
    </recommendedName>
</protein>
<organism evidence="3 4">
    <name type="scientific">Mytilus galloprovincialis</name>
    <name type="common">Mediterranean mussel</name>
    <dbReference type="NCBI Taxonomy" id="29158"/>
    <lineage>
        <taxon>Eukaryota</taxon>
        <taxon>Metazoa</taxon>
        <taxon>Spiralia</taxon>
        <taxon>Lophotrochozoa</taxon>
        <taxon>Mollusca</taxon>
        <taxon>Bivalvia</taxon>
        <taxon>Autobranchia</taxon>
        <taxon>Pteriomorphia</taxon>
        <taxon>Mytilida</taxon>
        <taxon>Mytiloidea</taxon>
        <taxon>Mytilidae</taxon>
        <taxon>Mytilinae</taxon>
        <taxon>Mytilus</taxon>
    </lineage>
</organism>
<gene>
    <name evidence="3" type="ORF">MGAL_10B058273</name>
</gene>
<sequence length="637" mass="72068">TRGREGKKKGEVLVFLDSHCEVNTDWLQPLLTRIVEDRVNVVVPVIDIVNADTMELQTSPLVVGGFNWGLHFRWDQLPVHIRDNPDVASNPVKSPTMAGGLFAMDRSYYFELGEYDSGMDIWGGENLELSFRIWQCGGRLEIIPCSHVGHIFRKRRPYGSYGEGDTMLKNSLRVANVWMDDYKKYFYKQRQQPTDVSYGDISDRVALRKRLHCKSFEWYLNNVYPEQVLPNSEGMAPAVIHPPEKRLRTKVLRKGQIGYWIKLSLVMDMGYGILDMGYVLRCYCIPLKDFYPYGQSHGDQRVPTNDDGSSPRVPISTSFPYFNQVFRSLYVNTNGAISFDETLSTFTPSAFPLSGNKKIVAPYWCDIDTREGGVVWYYETNDRDVLFKATDDIQKTFPEQKNFRAAWVFVATWDNVAFYRASSTGQRKRNTFQCILITNGRHSFAIFLYNKIEWTTGSASGGNKDTGLGGTPAQVGFDAGNGHNYLAIRESRTPAVLQVTHLTNVKIDGKFVYRTDTETVKDGGCTTHTGGKLAIFPRYVTMFGGTVLSIGGPCVEPNDTISIMFRNKPEVITCTFFSFNAVRCITPMMYETGDVNVTLTVLHRHNTSVFTGICTFGICMFGICTFETRRSNCSCNQ</sequence>
<dbReference type="GO" id="GO:0005794">
    <property type="term" value="C:Golgi apparatus"/>
    <property type="evidence" value="ECO:0007669"/>
    <property type="project" value="TreeGrafter"/>
</dbReference>
<feature type="non-terminal residue" evidence="3">
    <location>
        <position position="637"/>
    </location>
</feature>
<proteinExistence type="predicted"/>
<dbReference type="InterPro" id="IPR029044">
    <property type="entry name" value="Nucleotide-diphossugar_trans"/>
</dbReference>
<dbReference type="PANTHER" id="PTHR11675">
    <property type="entry name" value="N-ACETYLGALACTOSAMINYLTRANSFERASE"/>
    <property type="match status" value="1"/>
</dbReference>
<dbReference type="Gene3D" id="2.60.40.10">
    <property type="entry name" value="Immunoglobulins"/>
    <property type="match status" value="1"/>
</dbReference>
<feature type="non-terminal residue" evidence="3">
    <location>
        <position position="1"/>
    </location>
</feature>
<dbReference type="EMBL" id="UYJE01004572">
    <property type="protein sequence ID" value="VDI29232.1"/>
    <property type="molecule type" value="Genomic_DNA"/>
</dbReference>
<dbReference type="SUPFAM" id="SSF53448">
    <property type="entry name" value="Nucleotide-diphospho-sugar transferases"/>
    <property type="match status" value="1"/>
</dbReference>
<dbReference type="GO" id="GO:0008593">
    <property type="term" value="P:regulation of Notch signaling pathway"/>
    <property type="evidence" value="ECO:0007669"/>
    <property type="project" value="TreeGrafter"/>
</dbReference>
<dbReference type="Proteomes" id="UP000596742">
    <property type="component" value="Unassembled WGS sequence"/>
</dbReference>
<dbReference type="GO" id="GO:0006493">
    <property type="term" value="P:protein O-linked glycosylation"/>
    <property type="evidence" value="ECO:0007669"/>
    <property type="project" value="TreeGrafter"/>
</dbReference>
<dbReference type="GO" id="GO:0007160">
    <property type="term" value="P:cell-matrix adhesion"/>
    <property type="evidence" value="ECO:0007669"/>
    <property type="project" value="InterPro"/>
</dbReference>
<dbReference type="InterPro" id="IPR003886">
    <property type="entry name" value="NIDO_dom"/>
</dbReference>
<name>A0A8B6E667_MYTGA</name>
<comment type="caution">
    <text evidence="3">The sequence shown here is derived from an EMBL/GenBank/DDBJ whole genome shotgun (WGS) entry which is preliminary data.</text>
</comment>
<dbReference type="FunFam" id="3.90.550.10:FF:000195">
    <property type="entry name" value="Polypeptide N-acetylgalactosaminyltransferase like 6"/>
    <property type="match status" value="1"/>
</dbReference>
<reference evidence="3" key="1">
    <citation type="submission" date="2018-11" db="EMBL/GenBank/DDBJ databases">
        <authorList>
            <person name="Alioto T."/>
            <person name="Alioto T."/>
        </authorList>
    </citation>
    <scope>NUCLEOTIDE SEQUENCE</scope>
</reference>
<dbReference type="PROSITE" id="PS51220">
    <property type="entry name" value="NIDO"/>
    <property type="match status" value="1"/>
</dbReference>
<keyword evidence="1" id="KW-1015">Disulfide bond</keyword>
<dbReference type="InterPro" id="IPR014756">
    <property type="entry name" value="Ig_E-set"/>
</dbReference>
<dbReference type="InterPro" id="IPR013783">
    <property type="entry name" value="Ig-like_fold"/>
</dbReference>
<feature type="domain" description="NIDO" evidence="2">
    <location>
        <begin position="362"/>
        <end position="518"/>
    </location>
</feature>
<keyword evidence="4" id="KW-1185">Reference proteome</keyword>
<dbReference type="GO" id="GO:0004653">
    <property type="term" value="F:polypeptide N-acetylgalactosaminyltransferase activity"/>
    <property type="evidence" value="ECO:0007669"/>
    <property type="project" value="TreeGrafter"/>
</dbReference>
<dbReference type="Gene3D" id="3.90.550.10">
    <property type="entry name" value="Spore Coat Polysaccharide Biosynthesis Protein SpsA, Chain A"/>
    <property type="match status" value="1"/>
</dbReference>
<evidence type="ECO:0000313" key="3">
    <source>
        <dbReference type="EMBL" id="VDI29232.1"/>
    </source>
</evidence>
<evidence type="ECO:0000256" key="1">
    <source>
        <dbReference type="ARBA" id="ARBA00023157"/>
    </source>
</evidence>
<dbReference type="SUPFAM" id="SSF81296">
    <property type="entry name" value="E set domains"/>
    <property type="match status" value="1"/>
</dbReference>
<dbReference type="Pfam" id="PF06119">
    <property type="entry name" value="NIDO"/>
    <property type="match status" value="1"/>
</dbReference>
<dbReference type="AlphaFoldDB" id="A0A8B6E667"/>
<dbReference type="GO" id="GO:0005112">
    <property type="term" value="F:Notch binding"/>
    <property type="evidence" value="ECO:0007669"/>
    <property type="project" value="TreeGrafter"/>
</dbReference>
<dbReference type="Pfam" id="PF00535">
    <property type="entry name" value="Glycos_transf_2"/>
    <property type="match status" value="1"/>
</dbReference>
<accession>A0A8B6E667</accession>
<evidence type="ECO:0000259" key="2">
    <source>
        <dbReference type="PROSITE" id="PS51220"/>
    </source>
</evidence>
<dbReference type="SMART" id="SM00539">
    <property type="entry name" value="NIDO"/>
    <property type="match status" value="1"/>
</dbReference>
<dbReference type="PANTHER" id="PTHR11675:SF63">
    <property type="entry name" value="POLYPEPTIDE N-ACETYLGALACTOSAMINYLTRANSFERASE"/>
    <property type="match status" value="1"/>
</dbReference>
<dbReference type="InterPro" id="IPR001173">
    <property type="entry name" value="Glyco_trans_2-like"/>
</dbReference>